<evidence type="ECO:0000259" key="2">
    <source>
        <dbReference type="PROSITE" id="PS50206"/>
    </source>
</evidence>
<dbReference type="Gene3D" id="3.40.250.10">
    <property type="entry name" value="Rhodanese-like domain"/>
    <property type="match status" value="1"/>
</dbReference>
<dbReference type="Proteomes" id="UP000825935">
    <property type="component" value="Chromosome 5"/>
</dbReference>
<dbReference type="SUPFAM" id="SSF52821">
    <property type="entry name" value="Rhodanese/Cell cycle control phosphatase"/>
    <property type="match status" value="1"/>
</dbReference>
<dbReference type="InterPro" id="IPR040503">
    <property type="entry name" value="TRHO_N"/>
</dbReference>
<evidence type="ECO:0000313" key="3">
    <source>
        <dbReference type="EMBL" id="KAH7436497.1"/>
    </source>
</evidence>
<dbReference type="Pfam" id="PF00581">
    <property type="entry name" value="Rhodanese"/>
    <property type="match status" value="1"/>
</dbReference>
<dbReference type="PROSITE" id="PS50206">
    <property type="entry name" value="RHODANESE_3"/>
    <property type="match status" value="1"/>
</dbReference>
<name>A0A8T2UK14_CERRI</name>
<evidence type="ECO:0000256" key="1">
    <source>
        <dbReference type="SAM" id="MobiDB-lite"/>
    </source>
</evidence>
<dbReference type="PANTHER" id="PTHR43268:SF3">
    <property type="entry name" value="RHODANESE-LIKE DOMAIN-CONTAINING PROTEIN 7-RELATED"/>
    <property type="match status" value="1"/>
</dbReference>
<dbReference type="AlphaFoldDB" id="A0A8T2UK14"/>
<feature type="domain" description="Rhodanese" evidence="2">
    <location>
        <begin position="242"/>
        <end position="352"/>
    </location>
</feature>
<dbReference type="Pfam" id="PF17773">
    <property type="entry name" value="UPF0176_N"/>
    <property type="match status" value="1"/>
</dbReference>
<organism evidence="3 4">
    <name type="scientific">Ceratopteris richardii</name>
    <name type="common">Triangle waterfern</name>
    <dbReference type="NCBI Taxonomy" id="49495"/>
    <lineage>
        <taxon>Eukaryota</taxon>
        <taxon>Viridiplantae</taxon>
        <taxon>Streptophyta</taxon>
        <taxon>Embryophyta</taxon>
        <taxon>Tracheophyta</taxon>
        <taxon>Polypodiopsida</taxon>
        <taxon>Polypodiidae</taxon>
        <taxon>Polypodiales</taxon>
        <taxon>Pteridineae</taxon>
        <taxon>Pteridaceae</taxon>
        <taxon>Parkerioideae</taxon>
        <taxon>Ceratopteris</taxon>
    </lineage>
</organism>
<dbReference type="NCBIfam" id="NF001136">
    <property type="entry name" value="PRK00142.1-4"/>
    <property type="match status" value="1"/>
</dbReference>
<feature type="region of interest" description="Disordered" evidence="1">
    <location>
        <begin position="173"/>
        <end position="196"/>
    </location>
</feature>
<dbReference type="SMART" id="SM00450">
    <property type="entry name" value="RHOD"/>
    <property type="match status" value="1"/>
</dbReference>
<keyword evidence="4" id="KW-1185">Reference proteome</keyword>
<dbReference type="OMA" id="PPHGRGF"/>
<dbReference type="InterPro" id="IPR001763">
    <property type="entry name" value="Rhodanese-like_dom"/>
</dbReference>
<evidence type="ECO:0000313" key="4">
    <source>
        <dbReference type="Proteomes" id="UP000825935"/>
    </source>
</evidence>
<dbReference type="EMBL" id="CM035410">
    <property type="protein sequence ID" value="KAH7436497.1"/>
    <property type="molecule type" value="Genomic_DNA"/>
</dbReference>
<dbReference type="HAMAP" id="MF_00469">
    <property type="entry name" value="TrhO"/>
    <property type="match status" value="1"/>
</dbReference>
<dbReference type="PANTHER" id="PTHR43268">
    <property type="entry name" value="THIOSULFATE SULFURTRANSFERASE/RHODANESE-LIKE DOMAIN-CONTAINING PROTEIN 2"/>
    <property type="match status" value="1"/>
</dbReference>
<comment type="caution">
    <text evidence="3">The sequence shown here is derived from an EMBL/GenBank/DDBJ whole genome shotgun (WGS) entry which is preliminary data.</text>
</comment>
<proteinExistence type="inferred from homology"/>
<dbReference type="CDD" id="cd01518">
    <property type="entry name" value="RHOD_YceA"/>
    <property type="match status" value="1"/>
</dbReference>
<protein>
    <recommendedName>
        <fullName evidence="2">Rhodanese domain-containing protein</fullName>
    </recommendedName>
</protein>
<dbReference type="Gene3D" id="3.30.70.100">
    <property type="match status" value="1"/>
</dbReference>
<gene>
    <name evidence="3" type="ORF">KP509_05G022600</name>
</gene>
<accession>A0A8T2UK14</accession>
<feature type="region of interest" description="Disordered" evidence="1">
    <location>
        <begin position="423"/>
        <end position="464"/>
    </location>
</feature>
<dbReference type="InterPro" id="IPR036873">
    <property type="entry name" value="Rhodanese-like_dom_sf"/>
</dbReference>
<reference evidence="3" key="1">
    <citation type="submission" date="2021-08" db="EMBL/GenBank/DDBJ databases">
        <title>WGS assembly of Ceratopteris richardii.</title>
        <authorList>
            <person name="Marchant D.B."/>
            <person name="Chen G."/>
            <person name="Jenkins J."/>
            <person name="Shu S."/>
            <person name="Leebens-Mack J."/>
            <person name="Grimwood J."/>
            <person name="Schmutz J."/>
            <person name="Soltis P."/>
            <person name="Soltis D."/>
            <person name="Chen Z.-H."/>
        </authorList>
    </citation>
    <scope>NUCLEOTIDE SEQUENCE</scope>
    <source>
        <strain evidence="3">Whitten #5841</strain>
        <tissue evidence="3">Leaf</tissue>
    </source>
</reference>
<dbReference type="InterPro" id="IPR020936">
    <property type="entry name" value="TrhO"/>
</dbReference>
<sequence length="464" mass="51645">MVNATMNLTSLSKLRPLSPLLHHSLMPTCCRLRQEHQQLQSQPQQGLVCEGEESYTQARPHLGQGSQRRHCHHTYLLPAASAIEIPDEGGRRVAAPDAISLVVVSFYKFAHLPDYQSKKKPLKELCEAVRVSGGIILASEGINGSICGTPEAVEKVLEHIQADERLMGLRTTQSPATDEEEELHHGHTEKSPLGAGDDAPFRWGHVRVKLKSEIVTLGLPEVSPAKEVGKYVSPKEWNSLIQEEGTMVIDVRNSFEVRVGKFKGAVDPETEAFREFPAWIDAHLSDQTDESQVDLAKVGASTQAPKKIAMYCTGGIRCEKATSLLMSKGFTEVYHLKGGILKYLEEIQPNESLWEGECFVFDKRVSVKHGLRLGSYKLCYACKKPVNDEDMLSPYWEEGISCPHCIHTKSDKERERARARQRQYERWGLVGGPHVGRRPSTTAKKDHSSNDGARPLDLGLSKSL</sequence>
<dbReference type="OrthoDB" id="25002at2759"/>